<evidence type="ECO:0000313" key="8">
    <source>
        <dbReference type="EMBL" id="GAA3537849.1"/>
    </source>
</evidence>
<keyword evidence="4" id="KW-0812">Transmembrane</keyword>
<evidence type="ECO:0000256" key="4">
    <source>
        <dbReference type="ARBA" id="ARBA00022692"/>
    </source>
</evidence>
<evidence type="ECO:0008006" key="10">
    <source>
        <dbReference type="Google" id="ProtNLM"/>
    </source>
</evidence>
<dbReference type="Pfam" id="PF05423">
    <property type="entry name" value="Mycobact_memb"/>
    <property type="match status" value="1"/>
</dbReference>
<keyword evidence="6" id="KW-0472">Membrane</keyword>
<dbReference type="Gene3D" id="2.60.40.2880">
    <property type="entry name" value="MmpS1-5, C-terminal soluble domain"/>
    <property type="match status" value="1"/>
</dbReference>
<comment type="caution">
    <text evidence="8">The sequence shown here is derived from an EMBL/GenBank/DDBJ whole genome shotgun (WGS) entry which is preliminary data.</text>
</comment>
<organism evidence="8 9">
    <name type="scientific">Amycolatopsis ultiminotia</name>
    <dbReference type="NCBI Taxonomy" id="543629"/>
    <lineage>
        <taxon>Bacteria</taxon>
        <taxon>Bacillati</taxon>
        <taxon>Actinomycetota</taxon>
        <taxon>Actinomycetes</taxon>
        <taxon>Pseudonocardiales</taxon>
        <taxon>Pseudonocardiaceae</taxon>
        <taxon>Amycolatopsis</taxon>
    </lineage>
</organism>
<protein>
    <recommendedName>
        <fullName evidence="10">MmpS family membrane protein</fullName>
    </recommendedName>
</protein>
<evidence type="ECO:0000256" key="2">
    <source>
        <dbReference type="ARBA" id="ARBA00007531"/>
    </source>
</evidence>
<dbReference type="Proteomes" id="UP001500689">
    <property type="component" value="Unassembled WGS sequence"/>
</dbReference>
<sequence>MDRQLTGRLAIAGIAVAAVAAVVVILGTGNDPAPAPAAADAPTTSAPAPQRAPDRTVTRTLAPSTSAGPAPAAADGWHITYDLAGSGTATVVYDDNGLGLVHQELSVALPWHRELNWPKSAVAPTVQLMAQSAGTVECRVSVNGVVVRSQKAANGEVAGCTGRLG</sequence>
<dbReference type="InterPro" id="IPR038468">
    <property type="entry name" value="MmpS_C"/>
</dbReference>
<dbReference type="InterPro" id="IPR008693">
    <property type="entry name" value="MmpS"/>
</dbReference>
<feature type="compositionally biased region" description="Low complexity" evidence="7">
    <location>
        <begin position="36"/>
        <end position="49"/>
    </location>
</feature>
<keyword evidence="9" id="KW-1185">Reference proteome</keyword>
<feature type="compositionally biased region" description="Low complexity" evidence="7">
    <location>
        <begin position="62"/>
        <end position="71"/>
    </location>
</feature>
<feature type="region of interest" description="Disordered" evidence="7">
    <location>
        <begin position="33"/>
        <end position="71"/>
    </location>
</feature>
<keyword evidence="5" id="KW-1133">Transmembrane helix</keyword>
<evidence type="ECO:0000256" key="6">
    <source>
        <dbReference type="ARBA" id="ARBA00023136"/>
    </source>
</evidence>
<proteinExistence type="inferred from homology"/>
<reference evidence="9" key="1">
    <citation type="journal article" date="2019" name="Int. J. Syst. Evol. Microbiol.">
        <title>The Global Catalogue of Microorganisms (GCM) 10K type strain sequencing project: providing services to taxonomists for standard genome sequencing and annotation.</title>
        <authorList>
            <consortium name="The Broad Institute Genomics Platform"/>
            <consortium name="The Broad Institute Genome Sequencing Center for Infectious Disease"/>
            <person name="Wu L."/>
            <person name="Ma J."/>
        </authorList>
    </citation>
    <scope>NUCLEOTIDE SEQUENCE [LARGE SCALE GENOMIC DNA]</scope>
    <source>
        <strain evidence="9">JCM 16898</strain>
    </source>
</reference>
<evidence type="ECO:0000256" key="3">
    <source>
        <dbReference type="ARBA" id="ARBA00022475"/>
    </source>
</evidence>
<comment type="similarity">
    <text evidence="2">Belongs to the MmpS family.</text>
</comment>
<evidence type="ECO:0000313" key="9">
    <source>
        <dbReference type="Proteomes" id="UP001500689"/>
    </source>
</evidence>
<dbReference type="EMBL" id="BAAAZN010000004">
    <property type="protein sequence ID" value="GAA3537849.1"/>
    <property type="molecule type" value="Genomic_DNA"/>
</dbReference>
<name>A0ABP6VQ64_9PSEU</name>
<dbReference type="RefSeq" id="WP_344858243.1">
    <property type="nucleotide sequence ID" value="NZ_BAAAZN010000004.1"/>
</dbReference>
<comment type="subcellular location">
    <subcellularLocation>
        <location evidence="1">Cell membrane</location>
    </subcellularLocation>
</comment>
<gene>
    <name evidence="8" type="ORF">GCM10022222_21840</name>
</gene>
<evidence type="ECO:0000256" key="7">
    <source>
        <dbReference type="SAM" id="MobiDB-lite"/>
    </source>
</evidence>
<keyword evidence="3" id="KW-1003">Cell membrane</keyword>
<evidence type="ECO:0000256" key="5">
    <source>
        <dbReference type="ARBA" id="ARBA00022989"/>
    </source>
</evidence>
<accession>A0ABP6VQ64</accession>
<evidence type="ECO:0000256" key="1">
    <source>
        <dbReference type="ARBA" id="ARBA00004236"/>
    </source>
</evidence>